<sequence>MITQPVYATREDVANAADGKVTARADRRLDRALEQATESVDGLCHRHFAPTIATRFFDWPNGQYARPWRLWLDANELISVTEVTSEGQVIDPSAVLLEPQAYGPPYNRIELDISTTSGWVGGDTHQRNIGIKGLWGDTDQQSPLGAATGAVDTLATRLDVDGETAAEVGVGSIVTLDTERLMVIGRRQADTGQTLAAEVGAQAAATTLTVQDGDAFGVGETVLVDSERMQIVDIAGPALTVRRGWDGSVLAAHAASAAVWASRRLTVRRAVLGTTAAVHPAGTGVRRWDPPALVRQLTIAEALVSLGLEAAAYTRTVITGSSAGGTGSGTARDSSGVQDLRDRTYEAHGRKARLRAV</sequence>
<keyword evidence="3" id="KW-1185">Reference proteome</keyword>
<organism evidence="2 3">
    <name type="scientific">Streptomyces tremellae</name>
    <dbReference type="NCBI Taxonomy" id="1124239"/>
    <lineage>
        <taxon>Bacteria</taxon>
        <taxon>Bacillati</taxon>
        <taxon>Actinomycetota</taxon>
        <taxon>Actinomycetes</taxon>
        <taxon>Kitasatosporales</taxon>
        <taxon>Streptomycetaceae</taxon>
        <taxon>Streptomyces</taxon>
    </lineage>
</organism>
<feature type="region of interest" description="Disordered" evidence="1">
    <location>
        <begin position="322"/>
        <end position="341"/>
    </location>
</feature>
<proteinExistence type="predicted"/>
<protein>
    <submittedName>
        <fullName evidence="2">Uncharacterized protein</fullName>
    </submittedName>
</protein>
<evidence type="ECO:0000313" key="3">
    <source>
        <dbReference type="Proteomes" id="UP001499884"/>
    </source>
</evidence>
<dbReference type="Proteomes" id="UP001499884">
    <property type="component" value="Unassembled WGS sequence"/>
</dbReference>
<reference evidence="3" key="1">
    <citation type="journal article" date="2019" name="Int. J. Syst. Evol. Microbiol.">
        <title>The Global Catalogue of Microorganisms (GCM) 10K type strain sequencing project: providing services to taxonomists for standard genome sequencing and annotation.</title>
        <authorList>
            <consortium name="The Broad Institute Genomics Platform"/>
            <consortium name="The Broad Institute Genome Sequencing Center for Infectious Disease"/>
            <person name="Wu L."/>
            <person name="Ma J."/>
        </authorList>
    </citation>
    <scope>NUCLEOTIDE SEQUENCE [LARGE SCALE GENOMIC DNA]</scope>
    <source>
        <strain evidence="3">JCM 30846</strain>
    </source>
</reference>
<evidence type="ECO:0000256" key="1">
    <source>
        <dbReference type="SAM" id="MobiDB-lite"/>
    </source>
</evidence>
<gene>
    <name evidence="2" type="ORF">GCM10023082_14760</name>
</gene>
<comment type="caution">
    <text evidence="2">The sequence shown here is derived from an EMBL/GenBank/DDBJ whole genome shotgun (WGS) entry which is preliminary data.</text>
</comment>
<name>A0ABP7EET1_9ACTN</name>
<accession>A0ABP7EET1</accession>
<evidence type="ECO:0000313" key="2">
    <source>
        <dbReference type="EMBL" id="GAA3718256.1"/>
    </source>
</evidence>
<dbReference type="EMBL" id="BAABEP010000006">
    <property type="protein sequence ID" value="GAA3718256.1"/>
    <property type="molecule type" value="Genomic_DNA"/>
</dbReference>
<dbReference type="RefSeq" id="WP_345642832.1">
    <property type="nucleotide sequence ID" value="NZ_BAABEP010000006.1"/>
</dbReference>